<organism evidence="1">
    <name type="scientific">marine sediment metagenome</name>
    <dbReference type="NCBI Taxonomy" id="412755"/>
    <lineage>
        <taxon>unclassified sequences</taxon>
        <taxon>metagenomes</taxon>
        <taxon>ecological metagenomes</taxon>
    </lineage>
</organism>
<sequence>MNFWGIDLLIRKYVRDHPNYAVEDFDVFPIPRRVYRDWLLNRRNPLWWILRQGDPEEELSSGRKEQIARMIRNIPPSL</sequence>
<accession>X1KT20</accession>
<dbReference type="AlphaFoldDB" id="X1KT20"/>
<comment type="caution">
    <text evidence="1">The sequence shown here is derived from an EMBL/GenBank/DDBJ whole genome shotgun (WGS) entry which is preliminary data.</text>
</comment>
<reference evidence="1" key="1">
    <citation type="journal article" date="2014" name="Front. Microbiol.">
        <title>High frequency of phylogenetically diverse reductive dehalogenase-homologous genes in deep subseafloor sedimentary metagenomes.</title>
        <authorList>
            <person name="Kawai M."/>
            <person name="Futagami T."/>
            <person name="Toyoda A."/>
            <person name="Takaki Y."/>
            <person name="Nishi S."/>
            <person name="Hori S."/>
            <person name="Arai W."/>
            <person name="Tsubouchi T."/>
            <person name="Morono Y."/>
            <person name="Uchiyama I."/>
            <person name="Ito T."/>
            <person name="Fujiyama A."/>
            <person name="Inagaki F."/>
            <person name="Takami H."/>
        </authorList>
    </citation>
    <scope>NUCLEOTIDE SEQUENCE</scope>
    <source>
        <strain evidence="1">Expedition CK06-06</strain>
    </source>
</reference>
<name>X1KT20_9ZZZZ</name>
<evidence type="ECO:0000313" key="1">
    <source>
        <dbReference type="EMBL" id="GAH85133.1"/>
    </source>
</evidence>
<proteinExistence type="predicted"/>
<dbReference type="EMBL" id="BARU01038480">
    <property type="protein sequence ID" value="GAH85133.1"/>
    <property type="molecule type" value="Genomic_DNA"/>
</dbReference>
<protein>
    <submittedName>
        <fullName evidence="1">Uncharacterized protein</fullName>
    </submittedName>
</protein>
<gene>
    <name evidence="1" type="ORF">S03H2_59809</name>
</gene>